<gene>
    <name evidence="3" type="ORF">Ssi02_41780</name>
</gene>
<feature type="transmembrane region" description="Helical" evidence="2">
    <location>
        <begin position="76"/>
        <end position="103"/>
    </location>
</feature>
<evidence type="ECO:0000256" key="2">
    <source>
        <dbReference type="SAM" id="Phobius"/>
    </source>
</evidence>
<dbReference type="PANTHER" id="PTHR35335">
    <property type="entry name" value="UPF0716 PROTEIN FXSA"/>
    <property type="match status" value="1"/>
</dbReference>
<dbReference type="EMBL" id="BOOW01000027">
    <property type="protein sequence ID" value="GII93947.1"/>
    <property type="molecule type" value="Genomic_DNA"/>
</dbReference>
<dbReference type="InterPro" id="IPR007313">
    <property type="entry name" value="FxsA"/>
</dbReference>
<evidence type="ECO:0000313" key="3">
    <source>
        <dbReference type="EMBL" id="GII93947.1"/>
    </source>
</evidence>
<dbReference type="GO" id="GO:0016020">
    <property type="term" value="C:membrane"/>
    <property type="evidence" value="ECO:0007669"/>
    <property type="project" value="InterPro"/>
</dbReference>
<comment type="caution">
    <text evidence="3">The sequence shown here is derived from an EMBL/GenBank/DDBJ whole genome shotgun (WGS) entry which is preliminary data.</text>
</comment>
<feature type="region of interest" description="Disordered" evidence="1">
    <location>
        <begin position="138"/>
        <end position="184"/>
    </location>
</feature>
<keyword evidence="2" id="KW-0472">Membrane</keyword>
<keyword evidence="2" id="KW-0812">Transmembrane</keyword>
<accession>A0A919V956</accession>
<reference evidence="3" key="1">
    <citation type="submission" date="2021-01" db="EMBL/GenBank/DDBJ databases">
        <title>Whole genome shotgun sequence of Sinosporangium siamense NBRC 109515.</title>
        <authorList>
            <person name="Komaki H."/>
            <person name="Tamura T."/>
        </authorList>
    </citation>
    <scope>NUCLEOTIDE SEQUENCE</scope>
    <source>
        <strain evidence="3">NBRC 109515</strain>
    </source>
</reference>
<feature type="transmembrane region" description="Helical" evidence="2">
    <location>
        <begin position="29"/>
        <end position="47"/>
    </location>
</feature>
<dbReference type="AlphaFoldDB" id="A0A919V956"/>
<keyword evidence="4" id="KW-1185">Reference proteome</keyword>
<dbReference type="RefSeq" id="WP_204027720.1">
    <property type="nucleotide sequence ID" value="NZ_BOOW01000027.1"/>
</dbReference>
<dbReference type="PANTHER" id="PTHR35335:SF1">
    <property type="entry name" value="UPF0716 PROTEIN FXSA"/>
    <property type="match status" value="1"/>
</dbReference>
<dbReference type="Pfam" id="PF04186">
    <property type="entry name" value="FxsA"/>
    <property type="match status" value="1"/>
</dbReference>
<evidence type="ECO:0000256" key="1">
    <source>
        <dbReference type="SAM" id="MobiDB-lite"/>
    </source>
</evidence>
<dbReference type="NCBIfam" id="NF008528">
    <property type="entry name" value="PRK11463.1-2"/>
    <property type="match status" value="1"/>
</dbReference>
<sequence length="184" mass="19979">MRALVLLSFLLIPVLEIWLLIQIGGVIGGWTTVGLLVLGMLLGGWLVRREGLKVWRDINAALASGKMPDRELGDGALLMAGGALLLIPGFLTDIVGFACILPFTRPVVRKVGNWMFKRRLEKMAAASPYAGINLGMPFTPPGASRPEEAERPSGPVIHGEVLRDERREPPEAGSPRPLDPRRTS</sequence>
<dbReference type="Proteomes" id="UP000606172">
    <property type="component" value="Unassembled WGS sequence"/>
</dbReference>
<feature type="compositionally biased region" description="Basic and acidic residues" evidence="1">
    <location>
        <begin position="160"/>
        <end position="170"/>
    </location>
</feature>
<name>A0A919V956_9ACTN</name>
<proteinExistence type="predicted"/>
<organism evidence="3 4">
    <name type="scientific">Sinosporangium siamense</name>
    <dbReference type="NCBI Taxonomy" id="1367973"/>
    <lineage>
        <taxon>Bacteria</taxon>
        <taxon>Bacillati</taxon>
        <taxon>Actinomycetota</taxon>
        <taxon>Actinomycetes</taxon>
        <taxon>Streptosporangiales</taxon>
        <taxon>Streptosporangiaceae</taxon>
        <taxon>Sinosporangium</taxon>
    </lineage>
</organism>
<evidence type="ECO:0000313" key="4">
    <source>
        <dbReference type="Proteomes" id="UP000606172"/>
    </source>
</evidence>
<keyword evidence="2" id="KW-1133">Transmembrane helix</keyword>
<protein>
    <submittedName>
        <fullName evidence="3">Membrane protein</fullName>
    </submittedName>
</protein>